<feature type="chain" id="PRO_5045071952" evidence="1">
    <location>
        <begin position="23"/>
        <end position="376"/>
    </location>
</feature>
<dbReference type="Pfam" id="PF05726">
    <property type="entry name" value="Pirin_C"/>
    <property type="match status" value="1"/>
</dbReference>
<evidence type="ECO:0000256" key="1">
    <source>
        <dbReference type="SAM" id="SignalP"/>
    </source>
</evidence>
<accession>A0ABY7DRT3</accession>
<dbReference type="SUPFAM" id="SSF51182">
    <property type="entry name" value="RmlC-like cupins"/>
    <property type="match status" value="1"/>
</dbReference>
<keyword evidence="4" id="KW-1185">Reference proteome</keyword>
<dbReference type="PANTHER" id="PTHR13903">
    <property type="entry name" value="PIRIN-RELATED"/>
    <property type="match status" value="1"/>
</dbReference>
<sequence>MLRNRLYFKCFTFLTIPQLLSSCDINPARFCSKGDSECEEQKTQGEQKYNSGLNFNSNKFDKTDKNIMSRTIENIVESREQDEGMGARVRRSIGSSQLKNLDPFLMLDEFKVKKPAGFPDHPHRGFETWMTAGRGILHCEMPEGEGLAHGLQLWVNLSRQNKMTKPDYQELLDKDIPRTTKDGVTVKSPVKTRTPTMYLDFKLEKGATLVQNVHEGWTGFVYILSGSAMFGPDGQAKKGPAHHTLVMGPGNSIQVKNDGGAVCHFVMIAGQPLGEPIVQYGPFVMNEQQEIQQAINDYRSARNGFENADKWHQLIDSRNKYNYWYLNKNTHWKSLYVSGPWAMNTEEEIQEAERDYTYQRNGFEGAHAWNSWVAYE</sequence>
<dbReference type="InterPro" id="IPR011051">
    <property type="entry name" value="RmlC_Cupin_sf"/>
</dbReference>
<dbReference type="Proteomes" id="UP001164746">
    <property type="component" value="Chromosome 3"/>
</dbReference>
<evidence type="ECO:0000259" key="2">
    <source>
        <dbReference type="Pfam" id="PF05726"/>
    </source>
</evidence>
<name>A0ABY7DRT3_MYAAR</name>
<dbReference type="CDD" id="cd02247">
    <property type="entry name" value="cupin_pirin_C"/>
    <property type="match status" value="1"/>
</dbReference>
<feature type="signal peptide" evidence="1">
    <location>
        <begin position="1"/>
        <end position="22"/>
    </location>
</feature>
<evidence type="ECO:0000313" key="4">
    <source>
        <dbReference type="Proteomes" id="UP001164746"/>
    </source>
</evidence>
<organism evidence="3 4">
    <name type="scientific">Mya arenaria</name>
    <name type="common">Soft-shell clam</name>
    <dbReference type="NCBI Taxonomy" id="6604"/>
    <lineage>
        <taxon>Eukaryota</taxon>
        <taxon>Metazoa</taxon>
        <taxon>Spiralia</taxon>
        <taxon>Lophotrochozoa</taxon>
        <taxon>Mollusca</taxon>
        <taxon>Bivalvia</taxon>
        <taxon>Autobranchia</taxon>
        <taxon>Heteroconchia</taxon>
        <taxon>Euheterodonta</taxon>
        <taxon>Imparidentia</taxon>
        <taxon>Neoheterodontei</taxon>
        <taxon>Myida</taxon>
        <taxon>Myoidea</taxon>
        <taxon>Myidae</taxon>
        <taxon>Mya</taxon>
    </lineage>
</organism>
<keyword evidence="1" id="KW-0732">Signal</keyword>
<dbReference type="InterPro" id="IPR012093">
    <property type="entry name" value="Pirin"/>
</dbReference>
<dbReference type="CDD" id="cd02909">
    <property type="entry name" value="cupin_pirin_N"/>
    <property type="match status" value="1"/>
</dbReference>
<dbReference type="InterPro" id="IPR008778">
    <property type="entry name" value="Pirin_C_dom"/>
</dbReference>
<dbReference type="Gene3D" id="2.60.120.10">
    <property type="entry name" value="Jelly Rolls"/>
    <property type="match status" value="2"/>
</dbReference>
<proteinExistence type="predicted"/>
<dbReference type="PANTHER" id="PTHR13903:SF8">
    <property type="entry name" value="PIRIN"/>
    <property type="match status" value="1"/>
</dbReference>
<reference evidence="3" key="1">
    <citation type="submission" date="2022-11" db="EMBL/GenBank/DDBJ databases">
        <title>Centuries of genome instability and evolution in soft-shell clam transmissible cancer (bioRxiv).</title>
        <authorList>
            <person name="Hart S.F.M."/>
            <person name="Yonemitsu M.A."/>
            <person name="Giersch R.M."/>
            <person name="Beal B.F."/>
            <person name="Arriagada G."/>
            <person name="Davis B.W."/>
            <person name="Ostrander E.A."/>
            <person name="Goff S.P."/>
            <person name="Metzger M.J."/>
        </authorList>
    </citation>
    <scope>NUCLEOTIDE SEQUENCE</scope>
    <source>
        <strain evidence="3">MELC-2E11</strain>
        <tissue evidence="3">Siphon/mantle</tissue>
    </source>
</reference>
<dbReference type="PROSITE" id="PS51257">
    <property type="entry name" value="PROKAR_LIPOPROTEIN"/>
    <property type="match status" value="1"/>
</dbReference>
<feature type="domain" description="Pirin C-terminal" evidence="2">
    <location>
        <begin position="198"/>
        <end position="304"/>
    </location>
</feature>
<protein>
    <submittedName>
        <fullName evidence="3">PIR-like protein</fullName>
    </submittedName>
</protein>
<evidence type="ECO:0000313" key="3">
    <source>
        <dbReference type="EMBL" id="WAQ99608.1"/>
    </source>
</evidence>
<dbReference type="EMBL" id="CP111014">
    <property type="protein sequence ID" value="WAQ99608.1"/>
    <property type="molecule type" value="Genomic_DNA"/>
</dbReference>
<gene>
    <name evidence="3" type="ORF">MAR_023981</name>
</gene>
<dbReference type="InterPro" id="IPR014710">
    <property type="entry name" value="RmlC-like_jellyroll"/>
</dbReference>